<evidence type="ECO:0000313" key="2">
    <source>
        <dbReference type="Proteomes" id="UP001497535"/>
    </source>
</evidence>
<name>A0ACB0ZU37_MELEN</name>
<organism evidence="1 2">
    <name type="scientific">Meloidogyne enterolobii</name>
    <name type="common">Root-knot nematode worm</name>
    <name type="synonym">Meloidogyne mayaguensis</name>
    <dbReference type="NCBI Taxonomy" id="390850"/>
    <lineage>
        <taxon>Eukaryota</taxon>
        <taxon>Metazoa</taxon>
        <taxon>Ecdysozoa</taxon>
        <taxon>Nematoda</taxon>
        <taxon>Chromadorea</taxon>
        <taxon>Rhabditida</taxon>
        <taxon>Tylenchina</taxon>
        <taxon>Tylenchomorpha</taxon>
        <taxon>Tylenchoidea</taxon>
        <taxon>Meloidogynidae</taxon>
        <taxon>Meloidogyninae</taxon>
        <taxon>Meloidogyne</taxon>
    </lineage>
</organism>
<dbReference type="EMBL" id="CAVMJV010000048">
    <property type="protein sequence ID" value="CAK5082662.1"/>
    <property type="molecule type" value="Genomic_DNA"/>
</dbReference>
<accession>A0ACB0ZU37</accession>
<evidence type="ECO:0000313" key="1">
    <source>
        <dbReference type="EMBL" id="CAK5082662.1"/>
    </source>
</evidence>
<keyword evidence="2" id="KW-1185">Reference proteome</keyword>
<gene>
    <name evidence="1" type="ORF">MENTE1834_LOCUS29955</name>
</gene>
<comment type="caution">
    <text evidence="1">The sequence shown here is derived from an EMBL/GenBank/DDBJ whole genome shotgun (WGS) entry which is preliminary data.</text>
</comment>
<sequence>MAKLFLFLLVTIFVFIQCNVANNKVISGNYAESVYEPSLFEGTTVNNKNEQPKTKAKKAVYNIKNKI</sequence>
<dbReference type="Proteomes" id="UP001497535">
    <property type="component" value="Unassembled WGS sequence"/>
</dbReference>
<proteinExistence type="predicted"/>
<protein>
    <submittedName>
        <fullName evidence="1">Uncharacterized protein</fullName>
    </submittedName>
</protein>
<reference evidence="1" key="1">
    <citation type="submission" date="2023-11" db="EMBL/GenBank/DDBJ databases">
        <authorList>
            <person name="Poullet M."/>
        </authorList>
    </citation>
    <scope>NUCLEOTIDE SEQUENCE</scope>
    <source>
        <strain evidence="1">E1834</strain>
    </source>
</reference>